<evidence type="ECO:0000256" key="1">
    <source>
        <dbReference type="ARBA" id="ARBA00004141"/>
    </source>
</evidence>
<dbReference type="Proteomes" id="UP000077748">
    <property type="component" value="Chromosome"/>
</dbReference>
<feature type="transmembrane region" description="Helical" evidence="6">
    <location>
        <begin position="257"/>
        <end position="278"/>
    </location>
</feature>
<feature type="transmembrane region" description="Helical" evidence="6">
    <location>
        <begin position="175"/>
        <end position="197"/>
    </location>
</feature>
<protein>
    <submittedName>
        <fullName evidence="7">Amino acid permease</fullName>
    </submittedName>
</protein>
<dbReference type="RefSeq" id="WP_064581642.1">
    <property type="nucleotide sequence ID" value="NZ_CP015878.1"/>
</dbReference>
<evidence type="ECO:0000256" key="2">
    <source>
        <dbReference type="ARBA" id="ARBA00022448"/>
    </source>
</evidence>
<organism evidence="7 8">
    <name type="scientific">Pseudomonas citronellolis</name>
    <dbReference type="NCBI Taxonomy" id="53408"/>
    <lineage>
        <taxon>Bacteria</taxon>
        <taxon>Pseudomonadati</taxon>
        <taxon>Pseudomonadota</taxon>
        <taxon>Gammaproteobacteria</taxon>
        <taxon>Pseudomonadales</taxon>
        <taxon>Pseudomonadaceae</taxon>
        <taxon>Pseudomonas</taxon>
    </lineage>
</organism>
<feature type="transmembrane region" description="Helical" evidence="6">
    <location>
        <begin position="386"/>
        <end position="407"/>
    </location>
</feature>
<dbReference type="AlphaFoldDB" id="A0A1A9K5C2"/>
<feature type="transmembrane region" description="Helical" evidence="6">
    <location>
        <begin position="217"/>
        <end position="237"/>
    </location>
</feature>
<dbReference type="InterPro" id="IPR002293">
    <property type="entry name" value="AA/rel_permease1"/>
</dbReference>
<dbReference type="GO" id="GO:0016020">
    <property type="term" value="C:membrane"/>
    <property type="evidence" value="ECO:0007669"/>
    <property type="project" value="UniProtKB-SubCell"/>
</dbReference>
<dbReference type="PIRSF" id="PIRSF006060">
    <property type="entry name" value="AA_transporter"/>
    <property type="match status" value="1"/>
</dbReference>
<comment type="subcellular location">
    <subcellularLocation>
        <location evidence="1">Membrane</location>
        <topology evidence="1">Multi-pass membrane protein</topology>
    </subcellularLocation>
</comment>
<accession>A0A1A9K5C2</accession>
<keyword evidence="4 6" id="KW-1133">Transmembrane helix</keyword>
<feature type="transmembrane region" description="Helical" evidence="6">
    <location>
        <begin position="359"/>
        <end position="380"/>
    </location>
</feature>
<dbReference type="PANTHER" id="PTHR45649">
    <property type="entry name" value="AMINO-ACID PERMEASE BAT1"/>
    <property type="match status" value="1"/>
</dbReference>
<evidence type="ECO:0000256" key="5">
    <source>
        <dbReference type="ARBA" id="ARBA00023136"/>
    </source>
</evidence>
<dbReference type="EMBL" id="CP015878">
    <property type="protein sequence ID" value="ANI12724.1"/>
    <property type="molecule type" value="Genomic_DNA"/>
</dbReference>
<keyword evidence="3 6" id="KW-0812">Transmembrane</keyword>
<keyword evidence="2" id="KW-0813">Transport</keyword>
<feature type="transmembrane region" description="Helical" evidence="6">
    <location>
        <begin position="110"/>
        <end position="137"/>
    </location>
</feature>
<feature type="transmembrane region" description="Helical" evidence="6">
    <location>
        <begin position="419"/>
        <end position="441"/>
    </location>
</feature>
<feature type="transmembrane region" description="Helical" evidence="6">
    <location>
        <begin position="310"/>
        <end position="338"/>
    </location>
</feature>
<evidence type="ECO:0000256" key="3">
    <source>
        <dbReference type="ARBA" id="ARBA00022692"/>
    </source>
</evidence>
<evidence type="ECO:0000256" key="6">
    <source>
        <dbReference type="SAM" id="Phobius"/>
    </source>
</evidence>
<evidence type="ECO:0000256" key="4">
    <source>
        <dbReference type="ARBA" id="ARBA00022989"/>
    </source>
</evidence>
<evidence type="ECO:0000313" key="7">
    <source>
        <dbReference type="EMBL" id="ANI12724.1"/>
    </source>
</evidence>
<dbReference type="Gene3D" id="1.20.1740.10">
    <property type="entry name" value="Amino acid/polyamine transporter I"/>
    <property type="match status" value="1"/>
</dbReference>
<sequence>MSGSPAKRAAGVTDSDAEQLAALGYSSNFERSMSLWENFSLGFTYLSPVVGVYTLFGLCLAAGGPPMFWSYLLIGLGQLLVCLVFGEVVSQFPISGGVYPWARRLVGKRWAWMVGWVYAWALCATIAGVSVGAGPYLAALLGFAPSADVSIYIALALILVSTGLNLVGTKLLARVAMFGFLCELVGAILVGGYLLIFERHQPFSVLFDTFGLGAAQGSYLPAFLAASLAGLFQYYGFEACGDVAEETPNPGKRIPKAMRMTIYIGGAAAMFACLALILSVPDMHKVLAGEDTDPVATILANAFGPLGSRLVMAVVLVSFVSCVLSLQAAASRLLFAYARDEMIVGSRALQRLSANQVPSAALIVSGVVPAAIVCLGLFMADATATIVGFAAIGIYVAFQLIVVAALIARAKGWVPGGQFSLGPWGTLVNVGALVYGAGAIANMVWPRSPDAPWYINYSMILTTAVVLGAGVLYMLLARPYDKGTAPAGDAHRISGRQRSVRATGALAEPA</sequence>
<keyword evidence="5 6" id="KW-0472">Membrane</keyword>
<feature type="transmembrane region" description="Helical" evidence="6">
    <location>
        <begin position="41"/>
        <end position="63"/>
    </location>
</feature>
<evidence type="ECO:0000313" key="8">
    <source>
        <dbReference type="Proteomes" id="UP000077748"/>
    </source>
</evidence>
<gene>
    <name evidence="7" type="ORF">A9C11_01465</name>
</gene>
<feature type="transmembrane region" description="Helical" evidence="6">
    <location>
        <begin position="149"/>
        <end position="168"/>
    </location>
</feature>
<dbReference type="GO" id="GO:0022857">
    <property type="term" value="F:transmembrane transporter activity"/>
    <property type="evidence" value="ECO:0007669"/>
    <property type="project" value="InterPro"/>
</dbReference>
<dbReference type="PANTHER" id="PTHR45649:SF26">
    <property type="entry name" value="OS04G0435100 PROTEIN"/>
    <property type="match status" value="1"/>
</dbReference>
<proteinExistence type="predicted"/>
<dbReference type="Pfam" id="PF13520">
    <property type="entry name" value="AA_permease_2"/>
    <property type="match status" value="1"/>
</dbReference>
<reference evidence="7 8" key="1">
    <citation type="submission" date="2016-05" db="EMBL/GenBank/DDBJ databases">
        <title>Genome Sequence of Pseudomonas citronellolis Strain SJTE-3, an Estrogens and Persistent Organic Pollutants degradation strain.</title>
        <authorList>
            <person name="Liang R."/>
        </authorList>
    </citation>
    <scope>NUCLEOTIDE SEQUENCE [LARGE SCALE GENOMIC DNA]</scope>
    <source>
        <strain evidence="7 8">SJTE-3</strain>
    </source>
</reference>
<feature type="transmembrane region" description="Helical" evidence="6">
    <location>
        <begin position="69"/>
        <end position="89"/>
    </location>
</feature>
<name>A0A1A9K5C2_9PSED</name>
<feature type="transmembrane region" description="Helical" evidence="6">
    <location>
        <begin position="453"/>
        <end position="476"/>
    </location>
</feature>